<dbReference type="Proteomes" id="UP000652761">
    <property type="component" value="Unassembled WGS sequence"/>
</dbReference>
<evidence type="ECO:0000313" key="1">
    <source>
        <dbReference type="EMBL" id="MQL77088.1"/>
    </source>
</evidence>
<evidence type="ECO:0000313" key="2">
    <source>
        <dbReference type="Proteomes" id="UP000652761"/>
    </source>
</evidence>
<dbReference type="PANTHER" id="PTHR19288">
    <property type="entry name" value="4-NITROPHENYLPHOSPHATASE-RELATED"/>
    <property type="match status" value="1"/>
</dbReference>
<dbReference type="InterPro" id="IPR023214">
    <property type="entry name" value="HAD_sf"/>
</dbReference>
<dbReference type="PANTHER" id="PTHR19288:SF25">
    <property type="entry name" value="PHOSPHATIDYLGLYCEROPHOSPHATASE GEP4, MITOCHONDRIAL"/>
    <property type="match status" value="1"/>
</dbReference>
<proteinExistence type="predicted"/>
<reference evidence="1" key="1">
    <citation type="submission" date="2017-07" db="EMBL/GenBank/DDBJ databases">
        <title>Taro Niue Genome Assembly and Annotation.</title>
        <authorList>
            <person name="Atibalentja N."/>
            <person name="Keating K."/>
            <person name="Fields C.J."/>
        </authorList>
    </citation>
    <scope>NUCLEOTIDE SEQUENCE</scope>
    <source>
        <strain evidence="1">Niue_2</strain>
        <tissue evidence="1">Leaf</tissue>
    </source>
</reference>
<organism evidence="1 2">
    <name type="scientific">Colocasia esculenta</name>
    <name type="common">Wild taro</name>
    <name type="synonym">Arum esculentum</name>
    <dbReference type="NCBI Taxonomy" id="4460"/>
    <lineage>
        <taxon>Eukaryota</taxon>
        <taxon>Viridiplantae</taxon>
        <taxon>Streptophyta</taxon>
        <taxon>Embryophyta</taxon>
        <taxon>Tracheophyta</taxon>
        <taxon>Spermatophyta</taxon>
        <taxon>Magnoliopsida</taxon>
        <taxon>Liliopsida</taxon>
        <taxon>Araceae</taxon>
        <taxon>Aroideae</taxon>
        <taxon>Colocasieae</taxon>
        <taxon>Colocasia</taxon>
    </lineage>
</organism>
<gene>
    <name evidence="1" type="ORF">Taro_009486</name>
</gene>
<accession>A0A843U0B4</accession>
<dbReference type="InterPro" id="IPR027706">
    <property type="entry name" value="PGP_Pase"/>
</dbReference>
<dbReference type="EMBL" id="NMUH01000330">
    <property type="protein sequence ID" value="MQL77088.1"/>
    <property type="molecule type" value="Genomic_DNA"/>
</dbReference>
<dbReference type="InterPro" id="IPR036412">
    <property type="entry name" value="HAD-like_sf"/>
</dbReference>
<dbReference type="GO" id="GO:0008962">
    <property type="term" value="F:phosphatidylglycerophosphatase activity"/>
    <property type="evidence" value="ECO:0007669"/>
    <property type="project" value="InterPro"/>
</dbReference>
<keyword evidence="2" id="KW-1185">Reference proteome</keyword>
<dbReference type="Pfam" id="PF09419">
    <property type="entry name" value="PGP_phosphatase"/>
    <property type="match status" value="1"/>
</dbReference>
<dbReference type="Gene3D" id="3.40.50.1000">
    <property type="entry name" value="HAD superfamily/HAD-like"/>
    <property type="match status" value="1"/>
</dbReference>
<dbReference type="AlphaFoldDB" id="A0A843U0B4"/>
<name>A0A843U0B4_COLES</name>
<dbReference type="SUPFAM" id="SSF56784">
    <property type="entry name" value="HAD-like"/>
    <property type="match status" value="1"/>
</dbReference>
<protein>
    <submittedName>
        <fullName evidence="1">Uncharacterized protein</fullName>
    </submittedName>
</protein>
<dbReference type="GO" id="GO:0005737">
    <property type="term" value="C:cytoplasm"/>
    <property type="evidence" value="ECO:0007669"/>
    <property type="project" value="TreeGrafter"/>
</dbReference>
<sequence>TVGTCGGIFSNGAKGLGCFPLGFTWQCEGLLAETKKPAGTAEDIEKYFGCSASHLIMVGDRCFTDVVYGNQNGFLTILTGPLTLSNEPFIVQQLPNALKLIYANAYGFIAPVERKGIL</sequence>
<feature type="non-terminal residue" evidence="1">
    <location>
        <position position="1"/>
    </location>
</feature>
<dbReference type="OrthoDB" id="198652at2759"/>
<comment type="caution">
    <text evidence="1">The sequence shown here is derived from an EMBL/GenBank/DDBJ whole genome shotgun (WGS) entry which is preliminary data.</text>
</comment>